<name>A0ABQ0KXX3_MYCCL</name>
<evidence type="ECO:0000313" key="3">
    <source>
        <dbReference type="Proteomes" id="UP000815677"/>
    </source>
</evidence>
<reference evidence="2" key="1">
    <citation type="submission" date="2014-09" db="EMBL/GenBank/DDBJ databases">
        <title>Genome sequence of the luminous mushroom Mycena chlorophos for searching fungal bioluminescence genes.</title>
        <authorList>
            <person name="Tanaka Y."/>
            <person name="Kasuga D."/>
            <person name="Oba Y."/>
            <person name="Hase S."/>
            <person name="Sato K."/>
            <person name="Oba Y."/>
            <person name="Sakakibara Y."/>
        </authorList>
    </citation>
    <scope>NUCLEOTIDE SEQUENCE</scope>
</reference>
<proteinExistence type="predicted"/>
<sequence length="329" mass="35200">MSVACIEAVPYRFDNQATAALITPHFEYLVLAQQAASSIRACVCFWVEGDLASPIFTPLERRNLLEDTDRPALAAPASSALHRRRVHYSALDLTAAITWLRSGSRGNSCNRGDSSAYARGGNRERGFGGGTQTAASAVLGADGVVSWTWRYKERAWVGVRSRKETRALEGVPSWRPQFGPGLEMGLRTENGSALSVAVNGGGRWQILPAEDVVPLVMQFKSRAGEESVGPRVSGIRGEFLASTHRIFQSSASFNSTVTCLHGLGELDVVEAKMATSDVIAMASLCVVGRIVGGGKDSNAWSGEGFPAARDTALGNNAKKAPMKRKAFLL</sequence>
<evidence type="ECO:0000256" key="1">
    <source>
        <dbReference type="SAM" id="MobiDB-lite"/>
    </source>
</evidence>
<accession>A0ABQ0KXX3</accession>
<evidence type="ECO:0000313" key="2">
    <source>
        <dbReference type="EMBL" id="GAT43771.1"/>
    </source>
</evidence>
<protein>
    <submittedName>
        <fullName evidence="2">Uncharacterized protein</fullName>
    </submittedName>
</protein>
<feature type="region of interest" description="Disordered" evidence="1">
    <location>
        <begin position="105"/>
        <end position="124"/>
    </location>
</feature>
<dbReference type="EMBL" id="DF839269">
    <property type="protein sequence ID" value="GAT43771.1"/>
    <property type="molecule type" value="Genomic_DNA"/>
</dbReference>
<organism evidence="2 3">
    <name type="scientific">Mycena chlorophos</name>
    <name type="common">Agaric fungus</name>
    <name type="synonym">Agaricus chlorophos</name>
    <dbReference type="NCBI Taxonomy" id="658473"/>
    <lineage>
        <taxon>Eukaryota</taxon>
        <taxon>Fungi</taxon>
        <taxon>Dikarya</taxon>
        <taxon>Basidiomycota</taxon>
        <taxon>Agaricomycotina</taxon>
        <taxon>Agaricomycetes</taxon>
        <taxon>Agaricomycetidae</taxon>
        <taxon>Agaricales</taxon>
        <taxon>Marasmiineae</taxon>
        <taxon>Mycenaceae</taxon>
        <taxon>Mycena</taxon>
    </lineage>
</organism>
<keyword evidence="3" id="KW-1185">Reference proteome</keyword>
<dbReference type="Proteomes" id="UP000815677">
    <property type="component" value="Unassembled WGS sequence"/>
</dbReference>
<gene>
    <name evidence="2" type="ORF">MCHLO_01439</name>
</gene>